<keyword evidence="2" id="KW-0175">Coiled coil</keyword>
<proteinExistence type="inferred from homology"/>
<dbReference type="PANTHER" id="PTHR37313">
    <property type="entry name" value="UPF0749 PROTEIN RV1825"/>
    <property type="match status" value="1"/>
</dbReference>
<gene>
    <name evidence="3" type="ORF">IM660_09485</name>
</gene>
<dbReference type="AlphaFoldDB" id="A0A7M1SY08"/>
<accession>A0A7M1SY08</accession>
<dbReference type="Proteomes" id="UP000593758">
    <property type="component" value="Chromosome"/>
</dbReference>
<dbReference type="Pfam" id="PF05949">
    <property type="entry name" value="DUF881"/>
    <property type="match status" value="1"/>
</dbReference>
<evidence type="ECO:0000313" key="3">
    <source>
        <dbReference type="EMBL" id="QOR72425.1"/>
    </source>
</evidence>
<dbReference type="PANTHER" id="PTHR37313:SF1">
    <property type="entry name" value="UPF0749 PROTEIN RV1823"/>
    <property type="match status" value="1"/>
</dbReference>
<name>A0A7M1SY08_9MICO</name>
<dbReference type="GO" id="GO:0005886">
    <property type="term" value="C:plasma membrane"/>
    <property type="evidence" value="ECO:0007669"/>
    <property type="project" value="TreeGrafter"/>
</dbReference>
<dbReference type="RefSeq" id="WP_193499063.1">
    <property type="nucleotide sequence ID" value="NZ_CP063169.1"/>
</dbReference>
<organism evidence="3 4">
    <name type="scientific">Ruania alkalisoli</name>
    <dbReference type="NCBI Taxonomy" id="2779775"/>
    <lineage>
        <taxon>Bacteria</taxon>
        <taxon>Bacillati</taxon>
        <taxon>Actinomycetota</taxon>
        <taxon>Actinomycetes</taxon>
        <taxon>Micrococcales</taxon>
        <taxon>Ruaniaceae</taxon>
        <taxon>Ruania</taxon>
    </lineage>
</organism>
<dbReference type="KEGG" id="halt:IM660_09485"/>
<keyword evidence="4" id="KW-1185">Reference proteome</keyword>
<reference evidence="3 4" key="1">
    <citation type="submission" date="2020-10" db="EMBL/GenBank/DDBJ databases">
        <title>Haloactinobacterium sp. RN3S43, a bacterium isolated from saline soil.</title>
        <authorList>
            <person name="Sun J.-Q."/>
        </authorList>
    </citation>
    <scope>NUCLEOTIDE SEQUENCE [LARGE SCALE GENOMIC DNA]</scope>
    <source>
        <strain evidence="3 4">RN3S43</strain>
    </source>
</reference>
<dbReference type="InterPro" id="IPR010273">
    <property type="entry name" value="DUF881"/>
</dbReference>
<feature type="coiled-coil region" evidence="2">
    <location>
        <begin position="81"/>
        <end position="108"/>
    </location>
</feature>
<evidence type="ECO:0000256" key="1">
    <source>
        <dbReference type="ARBA" id="ARBA00009108"/>
    </source>
</evidence>
<sequence>MTLLNEVLERPLDLGYAAASEARRQGTARPATPVRRGLTFLLALVLGLTAVWAARELRTPAGVETASDVLVAQIRERSATGEELMAQNTALRGEIAELQEQALGTEAEELLELTERIGSAVGTTAVEGPGMVVTLSDSASANSGEPDAEYGRVRDVDLQLVVNGLWASGAEAIAVNGHRLTAQTAIRTAGDAILVDLQPMISPYRIEAIGDPDGMRTQFARTQAAGFLNFLAAQASISSSVERADELRLAAGTSLAPSLVTESS</sequence>
<protein>
    <submittedName>
        <fullName evidence="3">DUF881 domain-containing protein</fullName>
    </submittedName>
</protein>
<comment type="similarity">
    <text evidence="1">Belongs to the UPF0749 family.</text>
</comment>
<evidence type="ECO:0000256" key="2">
    <source>
        <dbReference type="SAM" id="Coils"/>
    </source>
</evidence>
<dbReference type="EMBL" id="CP063169">
    <property type="protein sequence ID" value="QOR72425.1"/>
    <property type="molecule type" value="Genomic_DNA"/>
</dbReference>
<evidence type="ECO:0000313" key="4">
    <source>
        <dbReference type="Proteomes" id="UP000593758"/>
    </source>
</evidence>
<dbReference type="Gene3D" id="3.30.70.1880">
    <property type="entry name" value="Protein of unknown function DUF881"/>
    <property type="match status" value="1"/>
</dbReference>